<gene>
    <name evidence="2" type="ORF">RY67_1768</name>
</gene>
<sequence>MSRQTVNAIENNKYDPTLSLAFRLARELGATVDGLFTP</sequence>
<dbReference type="PATRIC" id="fig|1682.24.peg.1726"/>
<name>A0A0M4LVA7_BIFLI</name>
<dbReference type="InterPro" id="IPR001387">
    <property type="entry name" value="Cro/C1-type_HTH"/>
</dbReference>
<dbReference type="Proteomes" id="UP000067206">
    <property type="component" value="Chromosome"/>
</dbReference>
<evidence type="ECO:0000259" key="1">
    <source>
        <dbReference type="PROSITE" id="PS50943"/>
    </source>
</evidence>
<accession>A0A0M4LVA7</accession>
<dbReference type="EMBL" id="CP010411">
    <property type="protein sequence ID" value="ALE09780.1"/>
    <property type="molecule type" value="Genomic_DNA"/>
</dbReference>
<reference evidence="2 3" key="1">
    <citation type="submission" date="2014-12" db="EMBL/GenBank/DDBJ databases">
        <title>Complete genome sequence of Bifidobacterium longum subsp. infantis BT1.</title>
        <authorList>
            <person name="Kim J.F."/>
            <person name="Kwak M.-J."/>
        </authorList>
    </citation>
    <scope>NUCLEOTIDE SEQUENCE [LARGE SCALE GENOMIC DNA]</scope>
    <source>
        <strain evidence="2 3">BT1</strain>
    </source>
</reference>
<protein>
    <submittedName>
        <fullName evidence="2">Transcriptional regulator, Cro/CI family</fullName>
    </submittedName>
</protein>
<dbReference type="Pfam" id="PF01381">
    <property type="entry name" value="HTH_3"/>
    <property type="match status" value="1"/>
</dbReference>
<evidence type="ECO:0000313" key="2">
    <source>
        <dbReference type="EMBL" id="ALE09780.1"/>
    </source>
</evidence>
<dbReference type="Gene3D" id="1.10.260.40">
    <property type="entry name" value="lambda repressor-like DNA-binding domains"/>
    <property type="match status" value="1"/>
</dbReference>
<dbReference type="InterPro" id="IPR010982">
    <property type="entry name" value="Lambda_DNA-bd_dom_sf"/>
</dbReference>
<proteinExistence type="predicted"/>
<dbReference type="GO" id="GO:0003677">
    <property type="term" value="F:DNA binding"/>
    <property type="evidence" value="ECO:0007669"/>
    <property type="project" value="InterPro"/>
</dbReference>
<feature type="domain" description="HTH cro/C1-type" evidence="1">
    <location>
        <begin position="1"/>
        <end position="35"/>
    </location>
</feature>
<dbReference type="SUPFAM" id="SSF47413">
    <property type="entry name" value="lambda repressor-like DNA-binding domains"/>
    <property type="match status" value="1"/>
</dbReference>
<organism evidence="2 3">
    <name type="scientific">Bifidobacterium longum subsp. infantis</name>
    <dbReference type="NCBI Taxonomy" id="1682"/>
    <lineage>
        <taxon>Bacteria</taxon>
        <taxon>Bacillati</taxon>
        <taxon>Actinomycetota</taxon>
        <taxon>Actinomycetes</taxon>
        <taxon>Bifidobacteriales</taxon>
        <taxon>Bifidobacteriaceae</taxon>
        <taxon>Bifidobacterium</taxon>
    </lineage>
</organism>
<dbReference type="AlphaFoldDB" id="A0A0M4LVA7"/>
<dbReference type="PROSITE" id="PS50943">
    <property type="entry name" value="HTH_CROC1"/>
    <property type="match status" value="1"/>
</dbReference>
<dbReference type="CDD" id="cd00093">
    <property type="entry name" value="HTH_XRE"/>
    <property type="match status" value="1"/>
</dbReference>
<evidence type="ECO:0000313" key="3">
    <source>
        <dbReference type="Proteomes" id="UP000067206"/>
    </source>
</evidence>